<dbReference type="EMBL" id="JXNU01000001">
    <property type="protein sequence ID" value="KKF38118.1"/>
    <property type="molecule type" value="Genomic_DNA"/>
</dbReference>
<dbReference type="Gene3D" id="3.40.50.1820">
    <property type="entry name" value="alpha/beta hydrolase"/>
    <property type="match status" value="1"/>
</dbReference>
<keyword evidence="4" id="KW-1185">Reference proteome</keyword>
<dbReference type="Pfam" id="PF00561">
    <property type="entry name" value="Abhydrolase_1"/>
    <property type="match status" value="1"/>
</dbReference>
<organism evidence="3 4">
    <name type="scientific">Erwinia tracheiphila</name>
    <dbReference type="NCBI Taxonomy" id="65700"/>
    <lineage>
        <taxon>Bacteria</taxon>
        <taxon>Pseudomonadati</taxon>
        <taxon>Pseudomonadota</taxon>
        <taxon>Gammaproteobacteria</taxon>
        <taxon>Enterobacterales</taxon>
        <taxon>Erwiniaceae</taxon>
        <taxon>Erwinia</taxon>
    </lineage>
</organism>
<dbReference type="AlphaFoldDB" id="A0A0M2KLJ8"/>
<evidence type="ECO:0000256" key="1">
    <source>
        <dbReference type="ARBA" id="ARBA00022801"/>
    </source>
</evidence>
<evidence type="ECO:0000313" key="4">
    <source>
        <dbReference type="Proteomes" id="UP000033924"/>
    </source>
</evidence>
<dbReference type="SUPFAM" id="SSF53474">
    <property type="entry name" value="alpha/beta-Hydrolases"/>
    <property type="match status" value="1"/>
</dbReference>
<name>A0A0M2KLJ8_9GAMM</name>
<dbReference type="PANTHER" id="PTHR46118">
    <property type="entry name" value="PROTEIN ABHD11"/>
    <property type="match status" value="1"/>
</dbReference>
<sequence>MKLNVRLQSEQSDEVGLPLVLIHGLFGSLDNLAVLARGLVKERQIIMLDVRNHGLSPHSSEMHYAAMARDVLETLDNLGIGECDIVGHSMGGKIGMAVTAAAPDRVKKLVVIDIAPVAYTQRHHDAIFTALNAVSQSSAALRSEAAIIMRDSIEIEDESIIQFLLKSFHDGRWRFNVPVLQAQYENLISWQLLPAWKGPALFIRGELSPYLADEYRDTLLQQFPTARAHIIAGAGHWVHAEKPEPVLRAMRRFFAQ</sequence>
<dbReference type="Proteomes" id="UP000033924">
    <property type="component" value="Unassembled WGS sequence"/>
</dbReference>
<dbReference type="RefSeq" id="WP_016191939.1">
    <property type="nucleotide sequence ID" value="NZ_CP089932.1"/>
</dbReference>
<proteinExistence type="predicted"/>
<dbReference type="InterPro" id="IPR000073">
    <property type="entry name" value="AB_hydrolase_1"/>
</dbReference>
<accession>A0A0M2KLJ8</accession>
<protein>
    <submittedName>
        <fullName evidence="3">Acyl-CoA esterase</fullName>
    </submittedName>
</protein>
<dbReference type="PATRIC" id="fig|65700.7.peg.245"/>
<dbReference type="InterPro" id="IPR029058">
    <property type="entry name" value="AB_hydrolase_fold"/>
</dbReference>
<dbReference type="PANTHER" id="PTHR46118:SF4">
    <property type="entry name" value="PROTEIN ABHD11"/>
    <property type="match status" value="1"/>
</dbReference>
<feature type="domain" description="AB hydrolase-1" evidence="2">
    <location>
        <begin position="18"/>
        <end position="121"/>
    </location>
</feature>
<dbReference type="GO" id="GO:0016787">
    <property type="term" value="F:hydrolase activity"/>
    <property type="evidence" value="ECO:0007669"/>
    <property type="project" value="UniProtKB-KW"/>
</dbReference>
<comment type="caution">
    <text evidence="3">The sequence shown here is derived from an EMBL/GenBank/DDBJ whole genome shotgun (WGS) entry which is preliminary data.</text>
</comment>
<gene>
    <name evidence="3" type="ORF">SY86_00970</name>
</gene>
<reference evidence="3 4" key="1">
    <citation type="submission" date="2015-01" db="EMBL/GenBank/DDBJ databases">
        <title>Erwinia tracheiphila.</title>
        <authorList>
            <person name="Shapiro L.R."/>
        </authorList>
    </citation>
    <scope>NUCLEOTIDE SEQUENCE [LARGE SCALE GENOMIC DNA]</scope>
    <source>
        <strain evidence="3 4">BuffGH</strain>
    </source>
</reference>
<dbReference type="STRING" id="65700.SY86_00970"/>
<dbReference type="PRINTS" id="PR00111">
    <property type="entry name" value="ABHYDROLASE"/>
</dbReference>
<evidence type="ECO:0000313" key="3">
    <source>
        <dbReference type="EMBL" id="KKF38118.1"/>
    </source>
</evidence>
<keyword evidence="1" id="KW-0378">Hydrolase</keyword>
<evidence type="ECO:0000259" key="2">
    <source>
        <dbReference type="Pfam" id="PF00561"/>
    </source>
</evidence>